<evidence type="ECO:0000259" key="3">
    <source>
        <dbReference type="Pfam" id="PF06580"/>
    </source>
</evidence>
<evidence type="ECO:0000313" key="5">
    <source>
        <dbReference type="EMBL" id="TXB64120.1"/>
    </source>
</evidence>
<feature type="domain" description="7TM-DISM receptor extracellular" evidence="4">
    <location>
        <begin position="186"/>
        <end position="385"/>
    </location>
</feature>
<dbReference type="InterPro" id="IPR011623">
    <property type="entry name" value="7TMR_DISM_rcpt_extracell_dom1"/>
</dbReference>
<dbReference type="PANTHER" id="PTHR34220">
    <property type="entry name" value="SENSOR HISTIDINE KINASE YPDA"/>
    <property type="match status" value="1"/>
</dbReference>
<evidence type="ECO:0000259" key="4">
    <source>
        <dbReference type="Pfam" id="PF07695"/>
    </source>
</evidence>
<dbReference type="Gene3D" id="3.30.565.10">
    <property type="entry name" value="Histidine kinase-like ATPase, C-terminal domain"/>
    <property type="match status" value="1"/>
</dbReference>
<dbReference type="GO" id="GO:0016020">
    <property type="term" value="C:membrane"/>
    <property type="evidence" value="ECO:0007669"/>
    <property type="project" value="InterPro"/>
</dbReference>
<protein>
    <recommendedName>
        <fullName evidence="7">Signal transduction histidine kinase internal region domain-containing protein</fullName>
    </recommendedName>
</protein>
<keyword evidence="2" id="KW-0732">Signal</keyword>
<dbReference type="GO" id="GO:0000155">
    <property type="term" value="F:phosphorelay sensor kinase activity"/>
    <property type="evidence" value="ECO:0007669"/>
    <property type="project" value="InterPro"/>
</dbReference>
<evidence type="ECO:0000256" key="1">
    <source>
        <dbReference type="SAM" id="Phobius"/>
    </source>
</evidence>
<dbReference type="Proteomes" id="UP000321580">
    <property type="component" value="Unassembled WGS sequence"/>
</dbReference>
<feature type="transmembrane region" description="Helical" evidence="1">
    <location>
        <begin position="341"/>
        <end position="362"/>
    </location>
</feature>
<reference evidence="5 6" key="1">
    <citation type="submission" date="2019-08" db="EMBL/GenBank/DDBJ databases">
        <title>Genome of Phaeodactylibacter luteus.</title>
        <authorList>
            <person name="Bowman J.P."/>
        </authorList>
    </citation>
    <scope>NUCLEOTIDE SEQUENCE [LARGE SCALE GENOMIC DNA]</scope>
    <source>
        <strain evidence="5 6">KCTC 42180</strain>
    </source>
</reference>
<feature type="chain" id="PRO_5023014788" description="Signal transduction histidine kinase internal region domain-containing protein" evidence="2">
    <location>
        <begin position="21"/>
        <end position="674"/>
    </location>
</feature>
<dbReference type="InterPro" id="IPR036890">
    <property type="entry name" value="HATPase_C_sf"/>
</dbReference>
<feature type="domain" description="Signal transduction histidine kinase internal region" evidence="3">
    <location>
        <begin position="457"/>
        <end position="536"/>
    </location>
</feature>
<accession>A0A5C6RR10</accession>
<feature type="transmembrane region" description="Helical" evidence="1">
    <location>
        <begin position="283"/>
        <end position="304"/>
    </location>
</feature>
<dbReference type="InterPro" id="IPR010559">
    <property type="entry name" value="Sig_transdc_His_kin_internal"/>
</dbReference>
<feature type="transmembrane region" description="Helical" evidence="1">
    <location>
        <begin position="186"/>
        <end position="205"/>
    </location>
</feature>
<sequence>MMQKTLILLALLAAAIGLQAQGAADTLQLDSPYQQYLLPQDLAAFVDSTSTMGLAEAQRQRFGPVEAPEPLSIAHAYWMRFYLPQDTGTVYELFNAAFDSVTYFVPRLGKGYSVHHFGAFTDTLADRVGLRYQFEVGEGVDLAKPVYVRVRNFSKWGVDRSFRQFYIMKYPIGTPVVYDQSGAEELLVFGGFLGALFFVFIYFMAQFGMTRRQVYLLYSLYALMLFLYFANRLEHFRSWLIEINPLWFFYINENTQILSGVFYFAFVRSLLNGPERYPRFDKILKAFLAGFIAFMLFYNLVFFIDRFNPLHHWLMTVFRAANVLLSVLFMAAILRKGPTRLEWIVLAGGLMLLLAAVLPPLLVRMQLSIPFLLVELVIFSLALGYQVRQRDLERLRTREELIRQLEINAGIQQQMQQKLEEEVERQTSLAVAKTREAEQAKAQELKTSFQRELETIKMKALQAQMNPHFLFNCLNSIRLFYLKNETRKADAYITKFSRLLRLMLSHSRANFISLQEELDALQLYVEFEQMRFKQRFDYEFVVGQGVQPSNCQVQPLTIQPFVENAIWHGLMQNSRPGRLSVQVEKQGGQLLIIVEDNGIGREKASAMKAGQEQLKTQSFGLRITQERMELMRQSMNQKAAFKIVDLKDGSENPTGTRVEIVYDIISPTHESSYN</sequence>
<dbReference type="Gene3D" id="2.60.40.2380">
    <property type="match status" value="1"/>
</dbReference>
<evidence type="ECO:0000313" key="6">
    <source>
        <dbReference type="Proteomes" id="UP000321580"/>
    </source>
</evidence>
<dbReference type="RefSeq" id="WP_147166819.1">
    <property type="nucleotide sequence ID" value="NZ_VOOR01000012.1"/>
</dbReference>
<evidence type="ECO:0008006" key="7">
    <source>
        <dbReference type="Google" id="ProtNLM"/>
    </source>
</evidence>
<name>A0A5C6RR10_9BACT</name>
<comment type="caution">
    <text evidence="5">The sequence shown here is derived from an EMBL/GenBank/DDBJ whole genome shotgun (WGS) entry which is preliminary data.</text>
</comment>
<keyword evidence="1" id="KW-1133">Transmembrane helix</keyword>
<keyword evidence="1" id="KW-0812">Transmembrane</keyword>
<dbReference type="PANTHER" id="PTHR34220:SF7">
    <property type="entry name" value="SENSOR HISTIDINE KINASE YPDA"/>
    <property type="match status" value="1"/>
</dbReference>
<keyword evidence="1" id="KW-0472">Membrane</keyword>
<feature type="transmembrane region" description="Helical" evidence="1">
    <location>
        <begin position="250"/>
        <end position="271"/>
    </location>
</feature>
<gene>
    <name evidence="5" type="ORF">FRY97_07440</name>
</gene>
<proteinExistence type="predicted"/>
<dbReference type="InterPro" id="IPR050640">
    <property type="entry name" value="Bact_2-comp_sensor_kinase"/>
</dbReference>
<dbReference type="Pfam" id="PF06580">
    <property type="entry name" value="His_kinase"/>
    <property type="match status" value="1"/>
</dbReference>
<feature type="transmembrane region" description="Helical" evidence="1">
    <location>
        <begin position="214"/>
        <end position="230"/>
    </location>
</feature>
<feature type="signal peptide" evidence="2">
    <location>
        <begin position="1"/>
        <end position="20"/>
    </location>
</feature>
<dbReference type="Pfam" id="PF07695">
    <property type="entry name" value="7TMR-DISM_7TM"/>
    <property type="match status" value="1"/>
</dbReference>
<evidence type="ECO:0000256" key="2">
    <source>
        <dbReference type="SAM" id="SignalP"/>
    </source>
</evidence>
<dbReference type="OrthoDB" id="6190788at2"/>
<dbReference type="EMBL" id="VOOR01000012">
    <property type="protein sequence ID" value="TXB64120.1"/>
    <property type="molecule type" value="Genomic_DNA"/>
</dbReference>
<dbReference type="SUPFAM" id="SSF55874">
    <property type="entry name" value="ATPase domain of HSP90 chaperone/DNA topoisomerase II/histidine kinase"/>
    <property type="match status" value="1"/>
</dbReference>
<organism evidence="5 6">
    <name type="scientific">Phaeodactylibacter luteus</name>
    <dbReference type="NCBI Taxonomy" id="1564516"/>
    <lineage>
        <taxon>Bacteria</taxon>
        <taxon>Pseudomonadati</taxon>
        <taxon>Bacteroidota</taxon>
        <taxon>Saprospiria</taxon>
        <taxon>Saprospirales</taxon>
        <taxon>Haliscomenobacteraceae</taxon>
        <taxon>Phaeodactylibacter</taxon>
    </lineage>
</organism>
<dbReference type="AlphaFoldDB" id="A0A5C6RR10"/>
<keyword evidence="6" id="KW-1185">Reference proteome</keyword>
<feature type="transmembrane region" description="Helical" evidence="1">
    <location>
        <begin position="310"/>
        <end position="334"/>
    </location>
</feature>